<dbReference type="Pfam" id="PF01055">
    <property type="entry name" value="Glyco_hydro_31_2nd"/>
    <property type="match status" value="1"/>
</dbReference>
<evidence type="ECO:0000256" key="1">
    <source>
        <dbReference type="ARBA" id="ARBA00007806"/>
    </source>
</evidence>
<organism evidence="7 8">
    <name type="scientific">Piptocephalis cylindrospora</name>
    <dbReference type="NCBI Taxonomy" id="1907219"/>
    <lineage>
        <taxon>Eukaryota</taxon>
        <taxon>Fungi</taxon>
        <taxon>Fungi incertae sedis</taxon>
        <taxon>Zoopagomycota</taxon>
        <taxon>Zoopagomycotina</taxon>
        <taxon>Zoopagomycetes</taxon>
        <taxon>Zoopagales</taxon>
        <taxon>Piptocephalidaceae</taxon>
        <taxon>Piptocephalis</taxon>
    </lineage>
</organism>
<keyword evidence="3 7" id="KW-0378">Hydrolase</keyword>
<keyword evidence="3" id="KW-0326">Glycosidase</keyword>
<reference evidence="8" key="1">
    <citation type="journal article" date="2018" name="Nat. Microbiol.">
        <title>Leveraging single-cell genomics to expand the fungal tree of life.</title>
        <authorList>
            <person name="Ahrendt S.R."/>
            <person name="Quandt C.A."/>
            <person name="Ciobanu D."/>
            <person name="Clum A."/>
            <person name="Salamov A."/>
            <person name="Andreopoulos B."/>
            <person name="Cheng J.F."/>
            <person name="Woyke T."/>
            <person name="Pelin A."/>
            <person name="Henrissat B."/>
            <person name="Reynolds N.K."/>
            <person name="Benny G.L."/>
            <person name="Smith M.E."/>
            <person name="James T.Y."/>
            <person name="Grigoriev I.V."/>
        </authorList>
    </citation>
    <scope>NUCLEOTIDE SEQUENCE [LARGE SCALE GENOMIC DNA]</scope>
</reference>
<proteinExistence type="inferred from homology"/>
<evidence type="ECO:0000256" key="3">
    <source>
        <dbReference type="RuleBase" id="RU361185"/>
    </source>
</evidence>
<evidence type="ECO:0000313" key="7">
    <source>
        <dbReference type="EMBL" id="RKP14289.1"/>
    </source>
</evidence>
<sequence>ACAAYGEDAALLYVHVHYLGRTRVRIHITEDKEDEGIDSEAPFPLYPGLDSSHSSPFLPRILDYNFTYTQQPFTFALSRVNTQVVIFNSSLSGSAGLRFSQTYRELSTSLPEPNFLFGLGEREGPLRINTSHTQYFPMWSREHEGGVHPIYLDLRGYNHEAHGVTFLGTHPSEIQIAPGILTHRVIGGDLDLLFCLGPTPTDVMDQLTRSIGRPFLPPYWSLGWHQAYTGTESSTSAIRALVGKYEEYQLPLEALWMGADFLQDLKVGAPRSRSGPSGDSHQVGLPQMRALAHVFGQRSLRIVTSLDPLVPHRPQERVWKDGVRDGAFLQDSQGKPVVLIQAIQDEGDERESRVAIPDWSSPGIVGWWRKFTTERTMDLPVDGKWRPESGAERDNTLGEDDALRRNAEDQKEKKDEKVDPVFSIRLEERTMNYGGGLASHTIPLHIKDSTGRLHQAIHNVYGHESTRIMRKVSLNREGDKRPLVLSKSTFIGTGQYAGHILESRGLSWRSMALSIPAILRFQLYGIPFVGMDICASIEMEDELCRRWYQLGALYPLARNHHFPSPFPSPDYWPQPTDIAKKFIRLRYRLLPYLYTLFHGAHLTGNPVWRPLWYEFPRDVEKSAEIEGQFLLGPSILVTPILSPGITLTQGYFPPGVWYGLEDGLRIQSHGEVRVLGVRADSIPLHIRGGSVLVTQEAEGETSFTTTAAARKLDYQLLIGLDDRGMAQGRLYLDDGET</sequence>
<dbReference type="PANTHER" id="PTHR22762:SF133">
    <property type="entry name" value="P-TYPE DOMAIN-CONTAINING PROTEIN"/>
    <property type="match status" value="1"/>
</dbReference>
<dbReference type="GO" id="GO:0004553">
    <property type="term" value="F:hydrolase activity, hydrolyzing O-glycosyl compounds"/>
    <property type="evidence" value="ECO:0007669"/>
    <property type="project" value="InterPro"/>
</dbReference>
<comment type="similarity">
    <text evidence="1 3">Belongs to the glycosyl hydrolase 31 family.</text>
</comment>
<dbReference type="SUPFAM" id="SSF51445">
    <property type="entry name" value="(Trans)glycosidases"/>
    <property type="match status" value="1"/>
</dbReference>
<dbReference type="CDD" id="cd14752">
    <property type="entry name" value="GH31_N"/>
    <property type="match status" value="1"/>
</dbReference>
<dbReference type="InterPro" id="IPR017853">
    <property type="entry name" value="GH"/>
</dbReference>
<feature type="domain" description="Glycoside hydrolase family 31 TIM barrel" evidence="5">
    <location>
        <begin position="214"/>
        <end position="596"/>
    </location>
</feature>
<dbReference type="Pfam" id="PF21365">
    <property type="entry name" value="Glyco_hydro_31_3rd"/>
    <property type="match status" value="1"/>
</dbReference>
<dbReference type="Gene3D" id="2.60.40.1760">
    <property type="entry name" value="glycosyl hydrolase (family 31)"/>
    <property type="match status" value="1"/>
</dbReference>
<dbReference type="PANTHER" id="PTHR22762">
    <property type="entry name" value="ALPHA-GLUCOSIDASE"/>
    <property type="match status" value="1"/>
</dbReference>
<keyword evidence="2" id="KW-0325">Glycoprotein</keyword>
<protein>
    <submittedName>
        <fullName evidence="7">Glycosyl hydrolases family 31-domain-containing protein</fullName>
    </submittedName>
</protein>
<dbReference type="GO" id="GO:0030246">
    <property type="term" value="F:carbohydrate binding"/>
    <property type="evidence" value="ECO:0007669"/>
    <property type="project" value="InterPro"/>
</dbReference>
<feature type="non-terminal residue" evidence="7">
    <location>
        <position position="1"/>
    </location>
</feature>
<accession>A0A4V1IYE6</accession>
<dbReference type="AlphaFoldDB" id="A0A4V1IYE6"/>
<dbReference type="InterPro" id="IPR048395">
    <property type="entry name" value="Glyco_hydro_31_C"/>
</dbReference>
<gene>
    <name evidence="7" type="ORF">BJ684DRAFT_4409</name>
</gene>
<dbReference type="OrthoDB" id="5839090at2759"/>
<dbReference type="GO" id="GO:0005975">
    <property type="term" value="P:carbohydrate metabolic process"/>
    <property type="evidence" value="ECO:0007669"/>
    <property type="project" value="InterPro"/>
</dbReference>
<evidence type="ECO:0000256" key="4">
    <source>
        <dbReference type="SAM" id="MobiDB-lite"/>
    </source>
</evidence>
<dbReference type="EMBL" id="KZ987856">
    <property type="protein sequence ID" value="RKP14289.1"/>
    <property type="molecule type" value="Genomic_DNA"/>
</dbReference>
<dbReference type="Proteomes" id="UP000267251">
    <property type="component" value="Unassembled WGS sequence"/>
</dbReference>
<dbReference type="SUPFAM" id="SSF74650">
    <property type="entry name" value="Galactose mutarotase-like"/>
    <property type="match status" value="1"/>
</dbReference>
<feature type="non-terminal residue" evidence="7">
    <location>
        <position position="737"/>
    </location>
</feature>
<evidence type="ECO:0000259" key="6">
    <source>
        <dbReference type="Pfam" id="PF21365"/>
    </source>
</evidence>
<evidence type="ECO:0000313" key="8">
    <source>
        <dbReference type="Proteomes" id="UP000267251"/>
    </source>
</evidence>
<dbReference type="SUPFAM" id="SSF51011">
    <property type="entry name" value="Glycosyl hydrolase domain"/>
    <property type="match status" value="1"/>
</dbReference>
<dbReference type="InterPro" id="IPR011013">
    <property type="entry name" value="Gal_mutarotase_sf_dom"/>
</dbReference>
<name>A0A4V1IYE6_9FUNG</name>
<keyword evidence="8" id="KW-1185">Reference proteome</keyword>
<feature type="region of interest" description="Disordered" evidence="4">
    <location>
        <begin position="381"/>
        <end position="417"/>
    </location>
</feature>
<evidence type="ECO:0000256" key="2">
    <source>
        <dbReference type="ARBA" id="ARBA00023180"/>
    </source>
</evidence>
<dbReference type="InterPro" id="IPR000322">
    <property type="entry name" value="Glyco_hydro_31_TIM"/>
</dbReference>
<dbReference type="InterPro" id="IPR013780">
    <property type="entry name" value="Glyco_hydro_b"/>
</dbReference>
<dbReference type="Gene3D" id="3.20.20.80">
    <property type="entry name" value="Glycosidases"/>
    <property type="match status" value="1"/>
</dbReference>
<feature type="domain" description="Glycosyl hydrolase family 31 C-terminal" evidence="6">
    <location>
        <begin position="604"/>
        <end position="692"/>
    </location>
</feature>
<evidence type="ECO:0000259" key="5">
    <source>
        <dbReference type="Pfam" id="PF01055"/>
    </source>
</evidence>
<dbReference type="Gene3D" id="2.60.40.1180">
    <property type="entry name" value="Golgi alpha-mannosidase II"/>
    <property type="match status" value="2"/>
</dbReference>